<sequence length="77" mass="8171">MKFIATMAQAQRVRMIAKSVIFLVLLALAGIGIATGSERGKEGVVALRAIVAVDQDQQSFGGREDRVGTLDLRGIQG</sequence>
<gene>
    <name evidence="1" type="ORF">FRZ61_44810</name>
</gene>
<name>A0A5J6N724_9PROT</name>
<organism evidence="1 2">
    <name type="scientific">Hypericibacter adhaerens</name>
    <dbReference type="NCBI Taxonomy" id="2602016"/>
    <lineage>
        <taxon>Bacteria</taxon>
        <taxon>Pseudomonadati</taxon>
        <taxon>Pseudomonadota</taxon>
        <taxon>Alphaproteobacteria</taxon>
        <taxon>Rhodospirillales</taxon>
        <taxon>Dongiaceae</taxon>
        <taxon>Hypericibacter</taxon>
    </lineage>
</organism>
<evidence type="ECO:0000313" key="1">
    <source>
        <dbReference type="EMBL" id="QEX24540.1"/>
    </source>
</evidence>
<protein>
    <submittedName>
        <fullName evidence="1">Uncharacterized protein</fullName>
    </submittedName>
</protein>
<reference evidence="1 2" key="1">
    <citation type="submission" date="2019-08" db="EMBL/GenBank/DDBJ databases">
        <title>Hyperibacter terrae gen. nov., sp. nov. and Hyperibacter viscosus sp. nov., two new members in the family Rhodospirillaceae isolated from the rhizosphere of Hypericum perforatum.</title>
        <authorList>
            <person name="Noviana Z."/>
        </authorList>
    </citation>
    <scope>NUCLEOTIDE SEQUENCE [LARGE SCALE GENOMIC DNA]</scope>
    <source>
        <strain evidence="1 2">R5959</strain>
    </source>
</reference>
<evidence type="ECO:0000313" key="2">
    <source>
        <dbReference type="Proteomes" id="UP000325797"/>
    </source>
</evidence>
<proteinExistence type="predicted"/>
<dbReference type="Proteomes" id="UP000325797">
    <property type="component" value="Chromosome"/>
</dbReference>
<dbReference type="EMBL" id="CP042582">
    <property type="protein sequence ID" value="QEX24540.1"/>
    <property type="molecule type" value="Genomic_DNA"/>
</dbReference>
<dbReference type="AlphaFoldDB" id="A0A5J6N724"/>
<keyword evidence="2" id="KW-1185">Reference proteome</keyword>
<dbReference type="KEGG" id="hadh:FRZ61_44810"/>
<accession>A0A5J6N724</accession>